<feature type="domain" description="KIB1-4 beta-propeller" evidence="6">
    <location>
        <begin position="293"/>
        <end position="557"/>
    </location>
</feature>
<dbReference type="Gramene" id="TRITD3Av1G008590.1">
    <property type="protein sequence ID" value="TRITD3Av1G008590.1"/>
    <property type="gene ID" value="TRITD3Av1G008590"/>
</dbReference>
<dbReference type="InterPro" id="IPR023398">
    <property type="entry name" value="TIF_eIF4e-like"/>
</dbReference>
<dbReference type="SUPFAM" id="SSF55418">
    <property type="entry name" value="eIF4e-like"/>
    <property type="match status" value="1"/>
</dbReference>
<evidence type="ECO:0000256" key="1">
    <source>
        <dbReference type="ARBA" id="ARBA00009860"/>
    </source>
</evidence>
<evidence type="ECO:0000259" key="6">
    <source>
        <dbReference type="Pfam" id="PF03478"/>
    </source>
</evidence>
<dbReference type="AlphaFoldDB" id="A0A9R0RCR5"/>
<keyword evidence="3" id="KW-0810">Translation regulation</keyword>
<evidence type="ECO:0000256" key="4">
    <source>
        <dbReference type="ARBA" id="ARBA00022917"/>
    </source>
</evidence>
<dbReference type="Pfam" id="PF01652">
    <property type="entry name" value="IF4E"/>
    <property type="match status" value="1"/>
</dbReference>
<dbReference type="OMA" id="HTMGPGR"/>
<keyword evidence="2" id="KW-0396">Initiation factor</keyword>
<dbReference type="InterPro" id="IPR005174">
    <property type="entry name" value="KIB1-4_b-propeller"/>
</dbReference>
<evidence type="ECO:0000313" key="8">
    <source>
        <dbReference type="Proteomes" id="UP000324705"/>
    </source>
</evidence>
<keyword evidence="4" id="KW-0648">Protein biosynthesis</keyword>
<reference evidence="7 8" key="1">
    <citation type="submission" date="2017-09" db="EMBL/GenBank/DDBJ databases">
        <authorList>
            <consortium name="International Durum Wheat Genome Sequencing Consortium (IDWGSC)"/>
            <person name="Milanesi L."/>
        </authorList>
    </citation>
    <scope>NUCLEOTIDE SEQUENCE [LARGE SCALE GENOMIC DNA]</scope>
    <source>
        <strain evidence="8">cv. Svevo</strain>
    </source>
</reference>
<dbReference type="Gene3D" id="3.30.760.10">
    <property type="entry name" value="RNA Cap, Translation Initiation Factor Eif4e"/>
    <property type="match status" value="1"/>
</dbReference>
<dbReference type="Proteomes" id="UP000324705">
    <property type="component" value="Chromosome 3A"/>
</dbReference>
<name>A0A9R0RCR5_TRITD</name>
<dbReference type="PANTHER" id="PTHR33110:SF104">
    <property type="entry name" value="MRNA CAP-BINDING PROTEIN"/>
    <property type="match status" value="1"/>
</dbReference>
<protein>
    <recommendedName>
        <fullName evidence="5">mRNA cap-binding protein</fullName>
    </recommendedName>
</protein>
<proteinExistence type="inferred from homology"/>
<dbReference type="GO" id="GO:0003723">
    <property type="term" value="F:RNA binding"/>
    <property type="evidence" value="ECO:0007669"/>
    <property type="project" value="InterPro"/>
</dbReference>
<evidence type="ECO:0000256" key="2">
    <source>
        <dbReference type="ARBA" id="ARBA00022540"/>
    </source>
</evidence>
<dbReference type="GO" id="GO:0006417">
    <property type="term" value="P:regulation of translation"/>
    <property type="evidence" value="ECO:0007669"/>
    <property type="project" value="UniProtKB-KW"/>
</dbReference>
<dbReference type="Pfam" id="PF03478">
    <property type="entry name" value="Beta-prop_KIB1-4"/>
    <property type="match status" value="1"/>
</dbReference>
<dbReference type="GO" id="GO:0003743">
    <property type="term" value="F:translation initiation factor activity"/>
    <property type="evidence" value="ECO:0007669"/>
    <property type="project" value="UniProtKB-KW"/>
</dbReference>
<dbReference type="EMBL" id="LT934115">
    <property type="protein sequence ID" value="VAH55986.1"/>
    <property type="molecule type" value="Genomic_DNA"/>
</dbReference>
<gene>
    <name evidence="7" type="ORF">TRITD_3Av1G008590</name>
</gene>
<accession>A0A9R0RCR5</accession>
<evidence type="ECO:0000313" key="7">
    <source>
        <dbReference type="EMBL" id="VAH55986.1"/>
    </source>
</evidence>
<evidence type="ECO:0000256" key="3">
    <source>
        <dbReference type="ARBA" id="ARBA00022845"/>
    </source>
</evidence>
<dbReference type="PANTHER" id="PTHR33110">
    <property type="entry name" value="F-BOX/KELCH-REPEAT PROTEIN-RELATED"/>
    <property type="match status" value="1"/>
</dbReference>
<dbReference type="InterPro" id="IPR001040">
    <property type="entry name" value="TIF_eIF_4E"/>
</dbReference>
<comment type="similarity">
    <text evidence="1">Belongs to the eukaryotic initiation factor 4E family.</text>
</comment>
<organism evidence="7 8">
    <name type="scientific">Triticum turgidum subsp. durum</name>
    <name type="common">Durum wheat</name>
    <name type="synonym">Triticum durum</name>
    <dbReference type="NCBI Taxonomy" id="4567"/>
    <lineage>
        <taxon>Eukaryota</taxon>
        <taxon>Viridiplantae</taxon>
        <taxon>Streptophyta</taxon>
        <taxon>Embryophyta</taxon>
        <taxon>Tracheophyta</taxon>
        <taxon>Spermatophyta</taxon>
        <taxon>Magnoliopsida</taxon>
        <taxon>Liliopsida</taxon>
        <taxon>Poales</taxon>
        <taxon>Poaceae</taxon>
        <taxon>BOP clade</taxon>
        <taxon>Pooideae</taxon>
        <taxon>Triticodae</taxon>
        <taxon>Triticeae</taxon>
        <taxon>Triticinae</taxon>
        <taxon>Triticum</taxon>
    </lineage>
</organism>
<evidence type="ECO:0000256" key="5">
    <source>
        <dbReference type="ARBA" id="ARBA00030245"/>
    </source>
</evidence>
<keyword evidence="8" id="KW-1185">Reference proteome</keyword>
<sequence>MAEGTDTVRAPGDAEEMEKGEIAGAAAGADGDSAAPQPVEPTWAFWIGNGNPQEDSAGRGNTVHTFSTVDDFLSLYNNILHPSKLGVGADLHCFKNKIEPKCEGPICANGGAWTISCGEGKSQPLWLDTLLALIGGQFEYGNEICGAVLSVCGKQETIAIWIKDATNEAAQHTMGPGRPAGLDLPLDARHTIFEAYLINLSIGKQWKEFLEYKDSVEFIVHDSDATAVQCWSSTFPDDPLDVIYNKVPSHCSRVRFAAVCRSWCTAASRHPALPELPWLLLSPRDRDTTKRLYCPEDSKILCISLPSDFIGNWFVGCHGGGWVASFEPPPFRILNIFSSVEVALSEKQKGIVCPGRLGQIIIWKIIFSKPPTSSDCIIAAITDNHGIALCRVGCPNGGWTTKGHVSYTMELADIAFCNGKLYGLTRDRWELVKFEIGADEDGAPVVTAVDRLVVTVEHQQPPSVWANRVDASYIFELHGKLATAVRSPWSPNLRPFFKVFELVDIDTSEGMAHGTHKWTEVMSLGDFALFLGPNSSKAVHVSADRRGGVKRNHIYYSYHRRLAQKEVLLSTDLVFLTSSNADGDSVYYREDESLSAAVGGVHRIGAVGYYVRGSPNPPVWLLPLA</sequence>